<dbReference type="GO" id="GO:0045454">
    <property type="term" value="P:cell redox homeostasis"/>
    <property type="evidence" value="ECO:0007669"/>
    <property type="project" value="TreeGrafter"/>
</dbReference>
<dbReference type="STRING" id="1764295.A0A5B8MYF1"/>
<evidence type="ECO:0000256" key="1">
    <source>
        <dbReference type="ARBA" id="ARBA00008987"/>
    </source>
</evidence>
<accession>A0A5B8MYF1</accession>
<protein>
    <recommendedName>
        <fullName evidence="3">Thioredoxin domain-containing protein</fullName>
    </recommendedName>
</protein>
<evidence type="ECO:0000256" key="2">
    <source>
        <dbReference type="SAM" id="MobiDB-lite"/>
    </source>
</evidence>
<dbReference type="PROSITE" id="PS51352">
    <property type="entry name" value="THIOREDOXIN_2"/>
    <property type="match status" value="1"/>
</dbReference>
<keyword evidence="5" id="KW-1185">Reference proteome</keyword>
<dbReference type="PANTHER" id="PTHR43601">
    <property type="entry name" value="THIOREDOXIN, MITOCHONDRIAL"/>
    <property type="match status" value="1"/>
</dbReference>
<dbReference type="Gene3D" id="3.40.30.10">
    <property type="entry name" value="Glutaredoxin"/>
    <property type="match status" value="1"/>
</dbReference>
<dbReference type="SUPFAM" id="SSF52833">
    <property type="entry name" value="Thioredoxin-like"/>
    <property type="match status" value="1"/>
</dbReference>
<evidence type="ECO:0000259" key="3">
    <source>
        <dbReference type="PROSITE" id="PS51352"/>
    </source>
</evidence>
<gene>
    <name evidence="4" type="ORF">A3770_18p81610</name>
</gene>
<comment type="similarity">
    <text evidence="1">Belongs to the thioredoxin family.</text>
</comment>
<dbReference type="AlphaFoldDB" id="A0A5B8MYF1"/>
<dbReference type="EMBL" id="CP031051">
    <property type="protein sequence ID" value="QDZ25643.1"/>
    <property type="molecule type" value="Genomic_DNA"/>
</dbReference>
<reference evidence="4 5" key="1">
    <citation type="submission" date="2018-07" db="EMBL/GenBank/DDBJ databases">
        <title>The complete nuclear genome of the prasinophyte Chloropicon primus (CCMP1205).</title>
        <authorList>
            <person name="Pombert J.-F."/>
            <person name="Otis C."/>
            <person name="Turmel M."/>
            <person name="Lemieux C."/>
        </authorList>
    </citation>
    <scope>NUCLEOTIDE SEQUENCE [LARGE SCALE GENOMIC DNA]</scope>
    <source>
        <strain evidence="4 5">CCMP1205</strain>
    </source>
</reference>
<feature type="domain" description="Thioredoxin" evidence="3">
    <location>
        <begin position="39"/>
        <end position="176"/>
    </location>
</feature>
<dbReference type="InterPro" id="IPR013766">
    <property type="entry name" value="Thioredoxin_domain"/>
</dbReference>
<dbReference type="OrthoDB" id="2121326at2759"/>
<dbReference type="InterPro" id="IPR036249">
    <property type="entry name" value="Thioredoxin-like_sf"/>
</dbReference>
<name>A0A5B8MYF1_9CHLO</name>
<dbReference type="Pfam" id="PF00085">
    <property type="entry name" value="Thioredoxin"/>
    <property type="match status" value="1"/>
</dbReference>
<evidence type="ECO:0000313" key="5">
    <source>
        <dbReference type="Proteomes" id="UP000316726"/>
    </source>
</evidence>
<feature type="compositionally biased region" description="Polar residues" evidence="2">
    <location>
        <begin position="14"/>
        <end position="25"/>
    </location>
</feature>
<dbReference type="Proteomes" id="UP000316726">
    <property type="component" value="Chromosome 18"/>
</dbReference>
<evidence type="ECO:0000313" key="4">
    <source>
        <dbReference type="EMBL" id="QDZ25643.1"/>
    </source>
</evidence>
<feature type="compositionally biased region" description="Basic residues" evidence="2">
    <location>
        <begin position="1"/>
        <end position="13"/>
    </location>
</feature>
<sequence>MEAEARRRRRQRTNHPAPSSSNAGSATVMPQLDDHRVGGEDGAQASASLLQHGLDWAEKLLVSQTRITSCGTREDFDGFLRDARGAVVVAQFTAPWCKACDAVNALTVDLARRHGRDVAFAKVDAGETGPGLCRDLGVKKLPWFQIYSPEGELLVSVHASRRNQKLIPRQVDQLKVLLLA</sequence>
<organism evidence="4 5">
    <name type="scientific">Chloropicon primus</name>
    <dbReference type="NCBI Taxonomy" id="1764295"/>
    <lineage>
        <taxon>Eukaryota</taxon>
        <taxon>Viridiplantae</taxon>
        <taxon>Chlorophyta</taxon>
        <taxon>Chloropicophyceae</taxon>
        <taxon>Chloropicales</taxon>
        <taxon>Chloropicaceae</taxon>
        <taxon>Chloropicon</taxon>
    </lineage>
</organism>
<dbReference type="CDD" id="cd02947">
    <property type="entry name" value="TRX_family"/>
    <property type="match status" value="1"/>
</dbReference>
<feature type="region of interest" description="Disordered" evidence="2">
    <location>
        <begin position="1"/>
        <end position="40"/>
    </location>
</feature>
<proteinExistence type="inferred from homology"/>
<dbReference type="PANTHER" id="PTHR43601:SF32">
    <property type="entry name" value="THIOREDOXIN-LIKE 2-2, CHLOROPLASTIC"/>
    <property type="match status" value="1"/>
</dbReference>